<gene>
    <name evidence="1" type="ORF">Bpfe_031214</name>
</gene>
<comment type="caution">
    <text evidence="1">The sequence shown here is derived from an EMBL/GenBank/DDBJ whole genome shotgun (WGS) entry which is preliminary data.</text>
</comment>
<accession>A0AAD8EU78</accession>
<dbReference type="EMBL" id="JASAOG010000451">
    <property type="protein sequence ID" value="KAK0039381.1"/>
    <property type="molecule type" value="Genomic_DNA"/>
</dbReference>
<proteinExistence type="predicted"/>
<reference evidence="1" key="1">
    <citation type="journal article" date="2023" name="PLoS Negl. Trop. Dis.">
        <title>A genome sequence for Biomphalaria pfeifferi, the major vector snail for the human-infecting parasite Schistosoma mansoni.</title>
        <authorList>
            <person name="Bu L."/>
            <person name="Lu L."/>
            <person name="Laidemitt M.R."/>
            <person name="Zhang S.M."/>
            <person name="Mutuku M."/>
            <person name="Mkoji G."/>
            <person name="Steinauer M."/>
            <person name="Loker E.S."/>
        </authorList>
    </citation>
    <scope>NUCLEOTIDE SEQUENCE</scope>
    <source>
        <strain evidence="1">KasaAsao</strain>
    </source>
</reference>
<name>A0AAD8EU78_BIOPF</name>
<evidence type="ECO:0000313" key="1">
    <source>
        <dbReference type="EMBL" id="KAK0039381.1"/>
    </source>
</evidence>
<evidence type="ECO:0000313" key="2">
    <source>
        <dbReference type="Proteomes" id="UP001233172"/>
    </source>
</evidence>
<protein>
    <submittedName>
        <fullName evidence="1">DUF4157 domain-containing protein</fullName>
    </submittedName>
</protein>
<reference evidence="1" key="2">
    <citation type="submission" date="2023-04" db="EMBL/GenBank/DDBJ databases">
        <authorList>
            <person name="Bu L."/>
            <person name="Lu L."/>
            <person name="Laidemitt M.R."/>
            <person name="Zhang S.M."/>
            <person name="Mutuku M."/>
            <person name="Mkoji G."/>
            <person name="Steinauer M."/>
            <person name="Loker E.S."/>
        </authorList>
    </citation>
    <scope>NUCLEOTIDE SEQUENCE</scope>
    <source>
        <strain evidence="1">KasaAsao</strain>
        <tissue evidence="1">Whole Snail</tissue>
    </source>
</reference>
<dbReference type="Gene3D" id="3.40.570.10">
    <property type="entry name" value="Extracellular Endonuclease, subunit A"/>
    <property type="match status" value="1"/>
</dbReference>
<sequence>MREKLTIPSNIIAELKKSFGVNYPNYVVAPKYGDVTDEGFGSMMEVVLAPGAGEFRRGTPTNGSSLGKIMEKLHAYDPGAWIAGHLLNAELGGSGIDDENLVPLTRTANSRHSKYESVVKKALHQNSSVASNEQRRKKFSLLH</sequence>
<dbReference type="InterPro" id="IPR044929">
    <property type="entry name" value="DNA/RNA_non-sp_Endonuclease_sf"/>
</dbReference>
<dbReference type="Proteomes" id="UP001233172">
    <property type="component" value="Unassembled WGS sequence"/>
</dbReference>
<keyword evidence="2" id="KW-1185">Reference proteome</keyword>
<dbReference type="AlphaFoldDB" id="A0AAD8EU78"/>
<organism evidence="1 2">
    <name type="scientific">Biomphalaria pfeifferi</name>
    <name type="common">Bloodfluke planorb</name>
    <name type="synonym">Freshwater snail</name>
    <dbReference type="NCBI Taxonomy" id="112525"/>
    <lineage>
        <taxon>Eukaryota</taxon>
        <taxon>Metazoa</taxon>
        <taxon>Spiralia</taxon>
        <taxon>Lophotrochozoa</taxon>
        <taxon>Mollusca</taxon>
        <taxon>Gastropoda</taxon>
        <taxon>Heterobranchia</taxon>
        <taxon>Euthyneura</taxon>
        <taxon>Panpulmonata</taxon>
        <taxon>Hygrophila</taxon>
        <taxon>Lymnaeoidea</taxon>
        <taxon>Planorbidae</taxon>
        <taxon>Biomphalaria</taxon>
    </lineage>
</organism>